<evidence type="ECO:0000313" key="9">
    <source>
        <dbReference type="EMBL" id="SCG84861.1"/>
    </source>
</evidence>
<evidence type="ECO:0000256" key="1">
    <source>
        <dbReference type="ARBA" id="ARBA00004496"/>
    </source>
</evidence>
<accession>A0A1D3KZM9</accession>
<gene>
    <name evidence="9" type="ORF">MCBB_0279</name>
</gene>
<dbReference type="InterPro" id="IPR055166">
    <property type="entry name" value="Transc_reg_Sar_Rot_HTH"/>
</dbReference>
<dbReference type="Proteomes" id="UP000094707">
    <property type="component" value="Chromosome I"/>
</dbReference>
<protein>
    <recommendedName>
        <fullName evidence="6">HTH-type transcriptional regulator SarZ</fullName>
    </recommendedName>
    <alternativeName>
        <fullName evidence="7">Staphylococcal accessory regulator Z</fullName>
    </alternativeName>
</protein>
<dbReference type="GO" id="GO:0003700">
    <property type="term" value="F:DNA-binding transcription factor activity"/>
    <property type="evidence" value="ECO:0007669"/>
    <property type="project" value="InterPro"/>
</dbReference>
<dbReference type="InterPro" id="IPR036390">
    <property type="entry name" value="WH_DNA-bd_sf"/>
</dbReference>
<dbReference type="InterPro" id="IPR000835">
    <property type="entry name" value="HTH_MarR-typ"/>
</dbReference>
<dbReference type="GO" id="GO:0003677">
    <property type="term" value="F:DNA binding"/>
    <property type="evidence" value="ECO:0007669"/>
    <property type="project" value="UniProtKB-KW"/>
</dbReference>
<dbReference type="STRING" id="118062.MCBB_0279"/>
<reference evidence="9 10" key="1">
    <citation type="submission" date="2016-08" db="EMBL/GenBank/DDBJ databases">
        <authorList>
            <person name="Seilhamer J.J."/>
        </authorList>
    </citation>
    <scope>NUCLEOTIDE SEQUENCE [LARGE SCALE GENOMIC DNA]</scope>
    <source>
        <strain evidence="9">Buetzberg</strain>
    </source>
</reference>
<dbReference type="RefSeq" id="WP_071905930.1">
    <property type="nucleotide sequence ID" value="NZ_LT607756.1"/>
</dbReference>
<dbReference type="PROSITE" id="PS50995">
    <property type="entry name" value="HTH_MARR_2"/>
    <property type="match status" value="1"/>
</dbReference>
<comment type="similarity">
    <text evidence="5">Belongs to the SarZ family.</text>
</comment>
<evidence type="ECO:0000259" key="8">
    <source>
        <dbReference type="PROSITE" id="PS50995"/>
    </source>
</evidence>
<dbReference type="Gene3D" id="1.10.10.10">
    <property type="entry name" value="Winged helix-like DNA-binding domain superfamily/Winged helix DNA-binding domain"/>
    <property type="match status" value="1"/>
</dbReference>
<evidence type="ECO:0000256" key="2">
    <source>
        <dbReference type="ARBA" id="ARBA00023015"/>
    </source>
</evidence>
<comment type="subcellular location">
    <subcellularLocation>
        <location evidence="1">Cytoplasm</location>
    </subcellularLocation>
</comment>
<dbReference type="SMART" id="SM00347">
    <property type="entry name" value="HTH_MARR"/>
    <property type="match status" value="1"/>
</dbReference>
<dbReference type="OrthoDB" id="68085at2157"/>
<keyword evidence="2" id="KW-0805">Transcription regulation</keyword>
<sequence length="151" mass="17712">MDEKVDEAIEWWNKLNKTLHLKHHEAAKKYNLSLEQFHLLLELEEMEHERSEDVLQIGPSVGEIAIRKGCAPHTISERLSRLQKKGLVDRVKDQHDLRISRIILTKKGKGIIDQIRHESRDIFLKNLFESMDTNSLNDLVEGLRELMKKLE</sequence>
<name>A0A1D3KZM9_9EURY</name>
<dbReference type="KEGG" id="mcub:MCBB_0279"/>
<evidence type="ECO:0000313" key="10">
    <source>
        <dbReference type="Proteomes" id="UP000094707"/>
    </source>
</evidence>
<organism evidence="9 10">
    <name type="scientific">Methanobacterium congolense</name>
    <dbReference type="NCBI Taxonomy" id="118062"/>
    <lineage>
        <taxon>Archaea</taxon>
        <taxon>Methanobacteriati</taxon>
        <taxon>Methanobacteriota</taxon>
        <taxon>Methanomada group</taxon>
        <taxon>Methanobacteria</taxon>
        <taxon>Methanobacteriales</taxon>
        <taxon>Methanobacteriaceae</taxon>
        <taxon>Methanobacterium</taxon>
    </lineage>
</organism>
<dbReference type="AlphaFoldDB" id="A0A1D3KZM9"/>
<dbReference type="GeneID" id="30411143"/>
<evidence type="ECO:0000256" key="5">
    <source>
        <dbReference type="ARBA" id="ARBA00046337"/>
    </source>
</evidence>
<feature type="domain" description="HTH marR-type" evidence="8">
    <location>
        <begin position="1"/>
        <end position="151"/>
    </location>
</feature>
<evidence type="ECO:0000256" key="3">
    <source>
        <dbReference type="ARBA" id="ARBA00023125"/>
    </source>
</evidence>
<dbReference type="PANTHER" id="PTHR42756:SF1">
    <property type="entry name" value="TRANSCRIPTIONAL REPRESSOR OF EMRAB OPERON"/>
    <property type="match status" value="1"/>
</dbReference>
<proteinExistence type="inferred from homology"/>
<dbReference type="EMBL" id="LT607756">
    <property type="protein sequence ID" value="SCG84861.1"/>
    <property type="molecule type" value="Genomic_DNA"/>
</dbReference>
<evidence type="ECO:0000256" key="6">
    <source>
        <dbReference type="ARBA" id="ARBA00047188"/>
    </source>
</evidence>
<keyword evidence="10" id="KW-1185">Reference proteome</keyword>
<evidence type="ECO:0000256" key="4">
    <source>
        <dbReference type="ARBA" id="ARBA00023163"/>
    </source>
</evidence>
<dbReference type="GO" id="GO:0005737">
    <property type="term" value="C:cytoplasm"/>
    <property type="evidence" value="ECO:0007669"/>
    <property type="project" value="UniProtKB-SubCell"/>
</dbReference>
<dbReference type="PANTHER" id="PTHR42756">
    <property type="entry name" value="TRANSCRIPTIONAL REGULATOR, MARR"/>
    <property type="match status" value="1"/>
</dbReference>
<dbReference type="SUPFAM" id="SSF46785">
    <property type="entry name" value="Winged helix' DNA-binding domain"/>
    <property type="match status" value="1"/>
</dbReference>
<evidence type="ECO:0000256" key="7">
    <source>
        <dbReference type="ARBA" id="ARBA00047207"/>
    </source>
</evidence>
<keyword evidence="3" id="KW-0238">DNA-binding</keyword>
<keyword evidence="4" id="KW-0804">Transcription</keyword>
<dbReference type="InterPro" id="IPR036388">
    <property type="entry name" value="WH-like_DNA-bd_sf"/>
</dbReference>
<dbReference type="Pfam" id="PF22381">
    <property type="entry name" value="Staph_reg_Sar_Rot"/>
    <property type="match status" value="1"/>
</dbReference>